<dbReference type="SUPFAM" id="SSF51735">
    <property type="entry name" value="NAD(P)-binding Rossmann-fold domains"/>
    <property type="match status" value="1"/>
</dbReference>
<name>A0AAD5UC35_9FUNG</name>
<sequence>MPPNPKNFSAASIPTLNNLVYIVTGGNTGIGYITCLELARKGALVYMASRSRDRGMAAIEKIKKETGKNVEFLQLDLQDLKQVQQAAKDFLKLDKPVDCLVNNAGIMACPFSLTKDGIESQFGTNHVGHFLFTKELMPAILKANNPRIVNVSSSYHNKAPLPEGIRFDHINDEKNMNNWQRYGQSKLANILFTRGLHKRFGDKVYCNVIHPGFVDTELIRGPVESAGVFAPVLSFVLKGVKMAVALTPDQGALTQLYCATSEDIEKENIRNKFFVPIASMVEPELEDLASDEKLADQLWEYSENLVKEKLGLE</sequence>
<keyword evidence="2" id="KW-0521">NADP</keyword>
<evidence type="ECO:0000313" key="6">
    <source>
        <dbReference type="Proteomes" id="UP001210925"/>
    </source>
</evidence>
<dbReference type="Pfam" id="PF00106">
    <property type="entry name" value="adh_short"/>
    <property type="match status" value="1"/>
</dbReference>
<dbReference type="CDD" id="cd05327">
    <property type="entry name" value="retinol-DH_like_SDR_c_like"/>
    <property type="match status" value="1"/>
</dbReference>
<evidence type="ECO:0000313" key="5">
    <source>
        <dbReference type="EMBL" id="KAJ3254220.1"/>
    </source>
</evidence>
<accession>A0AAD5UC35</accession>
<evidence type="ECO:0000256" key="4">
    <source>
        <dbReference type="RuleBase" id="RU000363"/>
    </source>
</evidence>
<dbReference type="InterPro" id="IPR036291">
    <property type="entry name" value="NAD(P)-bd_dom_sf"/>
</dbReference>
<gene>
    <name evidence="5" type="ORF">HK103_007465</name>
</gene>
<dbReference type="Proteomes" id="UP001210925">
    <property type="component" value="Unassembled WGS sequence"/>
</dbReference>
<comment type="caution">
    <text evidence="5">The sequence shown here is derived from an EMBL/GenBank/DDBJ whole genome shotgun (WGS) entry which is preliminary data.</text>
</comment>
<dbReference type="GO" id="GO:0016491">
    <property type="term" value="F:oxidoreductase activity"/>
    <property type="evidence" value="ECO:0007669"/>
    <property type="project" value="UniProtKB-KW"/>
</dbReference>
<organism evidence="5 6">
    <name type="scientific">Boothiomyces macroporosus</name>
    <dbReference type="NCBI Taxonomy" id="261099"/>
    <lineage>
        <taxon>Eukaryota</taxon>
        <taxon>Fungi</taxon>
        <taxon>Fungi incertae sedis</taxon>
        <taxon>Chytridiomycota</taxon>
        <taxon>Chytridiomycota incertae sedis</taxon>
        <taxon>Chytridiomycetes</taxon>
        <taxon>Rhizophydiales</taxon>
        <taxon>Terramycetaceae</taxon>
        <taxon>Boothiomyces</taxon>
    </lineage>
</organism>
<keyword evidence="3" id="KW-0560">Oxidoreductase</keyword>
<dbReference type="PANTHER" id="PTHR24320:SF282">
    <property type="entry name" value="WW DOMAIN-CONTAINING OXIDOREDUCTASE"/>
    <property type="match status" value="1"/>
</dbReference>
<reference evidence="5" key="1">
    <citation type="submission" date="2020-05" db="EMBL/GenBank/DDBJ databases">
        <title>Phylogenomic resolution of chytrid fungi.</title>
        <authorList>
            <person name="Stajich J.E."/>
            <person name="Amses K."/>
            <person name="Simmons R."/>
            <person name="Seto K."/>
            <person name="Myers J."/>
            <person name="Bonds A."/>
            <person name="Quandt C.A."/>
            <person name="Barry K."/>
            <person name="Liu P."/>
            <person name="Grigoriev I."/>
            <person name="Longcore J.E."/>
            <person name="James T.Y."/>
        </authorList>
    </citation>
    <scope>NUCLEOTIDE SEQUENCE</scope>
    <source>
        <strain evidence="5">PLAUS21</strain>
    </source>
</reference>
<dbReference type="PANTHER" id="PTHR24320">
    <property type="entry name" value="RETINOL DEHYDROGENASE"/>
    <property type="match status" value="1"/>
</dbReference>
<evidence type="ECO:0000256" key="3">
    <source>
        <dbReference type="ARBA" id="ARBA00023002"/>
    </source>
</evidence>
<evidence type="ECO:0000256" key="1">
    <source>
        <dbReference type="ARBA" id="ARBA00006484"/>
    </source>
</evidence>
<protein>
    <recommendedName>
        <fullName evidence="7">NAD(P)-binding protein</fullName>
    </recommendedName>
</protein>
<dbReference type="EMBL" id="JADGKB010000090">
    <property type="protein sequence ID" value="KAJ3254220.1"/>
    <property type="molecule type" value="Genomic_DNA"/>
</dbReference>
<evidence type="ECO:0008006" key="7">
    <source>
        <dbReference type="Google" id="ProtNLM"/>
    </source>
</evidence>
<proteinExistence type="inferred from homology"/>
<dbReference type="Gene3D" id="3.40.50.720">
    <property type="entry name" value="NAD(P)-binding Rossmann-like Domain"/>
    <property type="match status" value="1"/>
</dbReference>
<comment type="similarity">
    <text evidence="1 4">Belongs to the short-chain dehydrogenases/reductases (SDR) family.</text>
</comment>
<evidence type="ECO:0000256" key="2">
    <source>
        <dbReference type="ARBA" id="ARBA00022857"/>
    </source>
</evidence>
<dbReference type="AlphaFoldDB" id="A0AAD5UC35"/>
<dbReference type="PRINTS" id="PR00081">
    <property type="entry name" value="GDHRDH"/>
</dbReference>
<keyword evidence="6" id="KW-1185">Reference proteome</keyword>
<dbReference type="InterPro" id="IPR002347">
    <property type="entry name" value="SDR_fam"/>
</dbReference>
<dbReference type="PRINTS" id="PR00080">
    <property type="entry name" value="SDRFAMILY"/>
</dbReference>